<accession>A0A644YQH9</accession>
<proteinExistence type="predicted"/>
<comment type="caution">
    <text evidence="1">The sequence shown here is derived from an EMBL/GenBank/DDBJ whole genome shotgun (WGS) entry which is preliminary data.</text>
</comment>
<dbReference type="EMBL" id="VSSQ01005234">
    <property type="protein sequence ID" value="MPM28364.1"/>
    <property type="molecule type" value="Genomic_DNA"/>
</dbReference>
<evidence type="ECO:0008006" key="2">
    <source>
        <dbReference type="Google" id="ProtNLM"/>
    </source>
</evidence>
<reference evidence="1" key="1">
    <citation type="submission" date="2019-08" db="EMBL/GenBank/DDBJ databases">
        <authorList>
            <person name="Kucharzyk K."/>
            <person name="Murdoch R.W."/>
            <person name="Higgins S."/>
            <person name="Loffler F."/>
        </authorList>
    </citation>
    <scope>NUCLEOTIDE SEQUENCE</scope>
</reference>
<protein>
    <recommendedName>
        <fullName evidence="2">Transposase</fullName>
    </recommendedName>
</protein>
<evidence type="ECO:0000313" key="1">
    <source>
        <dbReference type="EMBL" id="MPM28364.1"/>
    </source>
</evidence>
<name>A0A644YQH9_9ZZZZ</name>
<organism evidence="1">
    <name type="scientific">bioreactor metagenome</name>
    <dbReference type="NCBI Taxonomy" id="1076179"/>
    <lineage>
        <taxon>unclassified sequences</taxon>
        <taxon>metagenomes</taxon>
        <taxon>ecological metagenomes</taxon>
    </lineage>
</organism>
<gene>
    <name evidence="1" type="ORF">SDC9_74886</name>
</gene>
<sequence>MQRLVIKYFDCMALTRKLEIVLTERDSETRRGLFKTILQWRAEGIRMANELLSCLYANDRLRPSGNSERYCVIHPEYAGETVSLPGCVLECLFRQVVLKYESQKENLMCGKSSLLSFRKNMPLPFVCDSVRIELDSMTGRYFVILSGIRFHIILGRDRSKNKVILDKCIQGEASICEASLVIDDSRKKTYLLLGYNCTSAREELDHNRFVLAMLGAEAPIIARFMGNGREFEIGSKEEFQHRRVQIREALKRAQSAAQFNGGGRGRSRKLLLISRFRSKEREYVRNKLHLYSRILIDYALKYRCRYIILDKENREGAISGKSHLLLNSWNYYDLQKYISYKASLYGIKVQPNNTEIRLKDKIQIGKNPIRNIV</sequence>
<dbReference type="AlphaFoldDB" id="A0A644YQH9"/>